<sequence length="226" mass="25464">MLNCQKIKYCASEILNHIKSKKVVSKKNEAKIVFLLSKYIDKLIFNFVAIAALISLKAGVRKILDKHMVFLSKYITTLCFNKKGCMKGGAFNTLAFFGGDEPMYRQDNEGDNVMEANLKNGIVRPELFLSGMQTQEGGGKSTKNIRTHGLYKLVKCKKVSAIIKVKLANVFKFFKVKITKTSINVISKKIETFLNTFIIKLIKSKGKELTISGVKKIMVQNKIIKK</sequence>
<protein>
    <submittedName>
        <fullName evidence="2">Uncharacterized protein</fullName>
    </submittedName>
</protein>
<keyword evidence="1" id="KW-1133">Transmembrane helix</keyword>
<dbReference type="EMBL" id="MW030607">
    <property type="protein sequence ID" value="QPI16818.1"/>
    <property type="molecule type" value="Genomic_DNA"/>
</dbReference>
<keyword evidence="1" id="KW-0812">Transmembrane</keyword>
<organism evidence="2">
    <name type="scientific">Virus NIOZ-UU159</name>
    <dbReference type="NCBI Taxonomy" id="2763270"/>
    <lineage>
        <taxon>Viruses</taxon>
    </lineage>
</organism>
<feature type="transmembrane region" description="Helical" evidence="1">
    <location>
        <begin position="43"/>
        <end position="60"/>
    </location>
</feature>
<reference evidence="2" key="1">
    <citation type="submission" date="2020-08" db="EMBL/GenBank/DDBJ databases">
        <title>Bridging the membrane lipid divide: bacteria of the FCB group superphylum have the potential to synthesize archaeal ether lipids.</title>
        <authorList>
            <person name="Villanueva L."/>
            <person name="von Meijenfeldt F.A.B."/>
            <person name="Westbye A.B."/>
            <person name="Yadav S."/>
            <person name="Hopmans E.C."/>
            <person name="Dutilh B.E."/>
            <person name="Sinninghe Damste J.S."/>
        </authorList>
    </citation>
    <scope>NUCLEOTIDE SEQUENCE</scope>
    <source>
        <strain evidence="2">NIOZ-UU159</strain>
    </source>
</reference>
<keyword evidence="1" id="KW-0472">Membrane</keyword>
<evidence type="ECO:0000256" key="1">
    <source>
        <dbReference type="SAM" id="Phobius"/>
    </source>
</evidence>
<gene>
    <name evidence="2" type="ORF">NIOZUU159_00314</name>
</gene>
<name>A0A7S9SUZ2_9VIRU</name>
<evidence type="ECO:0000313" key="2">
    <source>
        <dbReference type="EMBL" id="QPI16818.1"/>
    </source>
</evidence>
<proteinExistence type="predicted"/>
<accession>A0A7S9SUZ2</accession>